<organism evidence="2 3">
    <name type="scientific">Rhodococcus gordoniae</name>
    <dbReference type="NCBI Taxonomy" id="223392"/>
    <lineage>
        <taxon>Bacteria</taxon>
        <taxon>Bacillati</taxon>
        <taxon>Actinomycetota</taxon>
        <taxon>Actinomycetes</taxon>
        <taxon>Mycobacteriales</taxon>
        <taxon>Nocardiaceae</taxon>
        <taxon>Rhodococcus</taxon>
    </lineage>
</organism>
<keyword evidence="3" id="KW-1185">Reference proteome</keyword>
<name>A0A379PMT0_9NOCA</name>
<sequence>MRKADIEDGLAPGTTAGENAELREARKRIRLLEQENEGCCAGLPRTCRRRIFRENDLPARPRAGRRRDPRRGGCAGSWGSHGNRTIGGSLIRSPIRSSRRPIGRTHCSTPIVKIRSSAIGFSPTRPARRVSRCRTAQPGGSARPTDGGASSGRDAVRRRVVPGPPVHDDLVGRVFTADKPNHLWLNDITEHRTDEASSICVRSRTSTRTGSWATRSATG</sequence>
<accession>A0A379PMT0</accession>
<dbReference type="Proteomes" id="UP000254569">
    <property type="component" value="Unassembled WGS sequence"/>
</dbReference>
<proteinExistence type="predicted"/>
<gene>
    <name evidence="2" type="ORF">NCTC13296_04400</name>
</gene>
<evidence type="ECO:0000313" key="2">
    <source>
        <dbReference type="EMBL" id="SUF09203.1"/>
    </source>
</evidence>
<dbReference type="EMBL" id="UGVI01000002">
    <property type="protein sequence ID" value="SUF09203.1"/>
    <property type="molecule type" value="Genomic_DNA"/>
</dbReference>
<dbReference type="AlphaFoldDB" id="A0A379PMT0"/>
<reference evidence="2 3" key="1">
    <citation type="submission" date="2018-06" db="EMBL/GenBank/DDBJ databases">
        <authorList>
            <consortium name="Pathogen Informatics"/>
            <person name="Doyle S."/>
        </authorList>
    </citation>
    <scope>NUCLEOTIDE SEQUENCE [LARGE SCALE GENOMIC DNA]</scope>
    <source>
        <strain evidence="2 3">NCTC13296</strain>
    </source>
</reference>
<evidence type="ECO:0000256" key="1">
    <source>
        <dbReference type="SAM" id="MobiDB-lite"/>
    </source>
</evidence>
<feature type="region of interest" description="Disordered" evidence="1">
    <location>
        <begin position="58"/>
        <end position="91"/>
    </location>
</feature>
<protein>
    <submittedName>
        <fullName evidence="2">Transposase, N-terminal</fullName>
    </submittedName>
</protein>
<evidence type="ECO:0000313" key="3">
    <source>
        <dbReference type="Proteomes" id="UP000254569"/>
    </source>
</evidence>
<feature type="region of interest" description="Disordered" evidence="1">
    <location>
        <begin position="123"/>
        <end position="165"/>
    </location>
</feature>